<dbReference type="NCBIfam" id="TIGR01554">
    <property type="entry name" value="major_cap_HK97"/>
    <property type="match status" value="1"/>
</dbReference>
<dbReference type="Gene3D" id="3.30.2400.10">
    <property type="entry name" value="Major capsid protein gp5"/>
    <property type="match status" value="1"/>
</dbReference>
<evidence type="ECO:0000259" key="2">
    <source>
        <dbReference type="Pfam" id="PF05065"/>
    </source>
</evidence>
<dbReference type="Proteomes" id="UP000595894">
    <property type="component" value="Chromosome"/>
</dbReference>
<dbReference type="InterPro" id="IPR054612">
    <property type="entry name" value="Phage_capsid-like_C"/>
</dbReference>
<organism evidence="3 4">
    <name type="scientific">Sphingomonas aliaeris</name>
    <dbReference type="NCBI Taxonomy" id="2759526"/>
    <lineage>
        <taxon>Bacteria</taxon>
        <taxon>Pseudomonadati</taxon>
        <taxon>Pseudomonadota</taxon>
        <taxon>Alphaproteobacteria</taxon>
        <taxon>Sphingomonadales</taxon>
        <taxon>Sphingomonadaceae</taxon>
        <taxon>Sphingomonas</taxon>
    </lineage>
</organism>
<accession>A0A974NTD5</accession>
<dbReference type="InterPro" id="IPR024455">
    <property type="entry name" value="Phage_capsid"/>
</dbReference>
<name>A0A974NTD5_9SPHN</name>
<dbReference type="KEGG" id="sari:H5J25_13820"/>
<gene>
    <name evidence="3" type="ORF">H5J25_13820</name>
</gene>
<proteinExistence type="predicted"/>
<dbReference type="Pfam" id="PF05065">
    <property type="entry name" value="Phage_capsid"/>
    <property type="match status" value="1"/>
</dbReference>
<protein>
    <submittedName>
        <fullName evidence="3">Phage major capsid protein</fullName>
    </submittedName>
</protein>
<dbReference type="AlphaFoldDB" id="A0A974NTD5"/>
<dbReference type="Gene3D" id="3.30.2320.10">
    <property type="entry name" value="hypothetical protein PF0899 domain"/>
    <property type="match status" value="1"/>
</dbReference>
<dbReference type="EMBL" id="CP061035">
    <property type="protein sequence ID" value="QQV76521.1"/>
    <property type="molecule type" value="Genomic_DNA"/>
</dbReference>
<feature type="domain" description="Phage capsid-like C-terminal" evidence="2">
    <location>
        <begin position="152"/>
        <end position="423"/>
    </location>
</feature>
<dbReference type="SUPFAM" id="SSF56563">
    <property type="entry name" value="Major capsid protein gp5"/>
    <property type="match status" value="1"/>
</dbReference>
<keyword evidence="4" id="KW-1185">Reference proteome</keyword>
<reference evidence="4" key="1">
    <citation type="submission" date="2020-09" db="EMBL/GenBank/DDBJ databases">
        <title>Sphingomonas sp., a new species isolated from pork steak.</title>
        <authorList>
            <person name="Heidler von Heilborn D."/>
        </authorList>
    </citation>
    <scope>NUCLEOTIDE SEQUENCE [LARGE SCALE GENOMIC DNA]</scope>
</reference>
<evidence type="ECO:0000313" key="3">
    <source>
        <dbReference type="EMBL" id="QQV76521.1"/>
    </source>
</evidence>
<evidence type="ECO:0000256" key="1">
    <source>
        <dbReference type="ARBA" id="ARBA00004328"/>
    </source>
</evidence>
<sequence>MRKFGLMGSAMALLGPMSAVERSRGRYMRGPDGHEGKSATELASETKALFDKKFDEVKAIAEDAIGRARAGEDMTKSAKELADQAMTGFNEVKGRLDDLDQKLARPAGEGGSETKSYGQQVAEADGIKELASKERNSLRIELKAITTASGSGGGLIMSQRETEVVGIPRRPDVVLRDLLTVMPITTGSVEYPKQSVRTNAAAPVAEGTTKPYSNYGWTKATANVKTIAHLAKLTRQTMDDAPRLQAEVDAEMRYGLKLVEDAQILLGDGTGENLYGLMPQATPYALPTGATAPLTSIDKLRMAYLQAFLALYPPDGAVLSPVDWANIELTKDAAGGYIFANPLQMAGPTLWGKPIAETQSMTVGNFLVGAFKQAATLYDRLTPEVLISSENADDFEKNLLTMRCEERVALAVKRAAALIKGTF</sequence>
<dbReference type="RefSeq" id="WP_202091915.1">
    <property type="nucleotide sequence ID" value="NZ_CP061035.1"/>
</dbReference>
<evidence type="ECO:0000313" key="4">
    <source>
        <dbReference type="Proteomes" id="UP000595894"/>
    </source>
</evidence>
<comment type="subcellular location">
    <subcellularLocation>
        <location evidence="1">Virion</location>
    </subcellularLocation>
</comment>